<dbReference type="InterPro" id="IPR003968">
    <property type="entry name" value="K_chnl_volt-dep_Kv"/>
</dbReference>
<comment type="subcellular location">
    <subcellularLocation>
        <location evidence="1">Membrane</location>
        <topology evidence="1">Multi-pass membrane protein</topology>
    </subcellularLocation>
</comment>
<feature type="transmembrane region" description="Helical" evidence="12">
    <location>
        <begin position="323"/>
        <end position="343"/>
    </location>
</feature>
<dbReference type="AlphaFoldDB" id="A0AAD9N485"/>
<feature type="transmembrane region" description="Helical" evidence="12">
    <location>
        <begin position="217"/>
        <end position="238"/>
    </location>
</feature>
<evidence type="ECO:0000256" key="9">
    <source>
        <dbReference type="ARBA" id="ARBA00023065"/>
    </source>
</evidence>
<dbReference type="Pfam" id="PF02214">
    <property type="entry name" value="BTB_2"/>
    <property type="match status" value="1"/>
</dbReference>
<evidence type="ECO:0000256" key="1">
    <source>
        <dbReference type="ARBA" id="ARBA00004141"/>
    </source>
</evidence>
<evidence type="ECO:0000256" key="10">
    <source>
        <dbReference type="ARBA" id="ARBA00023136"/>
    </source>
</evidence>
<evidence type="ECO:0000313" key="15">
    <source>
        <dbReference type="EMBL" id="KAK2153714.1"/>
    </source>
</evidence>
<keyword evidence="16" id="KW-1185">Reference proteome</keyword>
<evidence type="ECO:0000259" key="14">
    <source>
        <dbReference type="Pfam" id="PF02214"/>
    </source>
</evidence>
<evidence type="ECO:0000256" key="3">
    <source>
        <dbReference type="ARBA" id="ARBA00022538"/>
    </source>
</evidence>
<name>A0AAD9N485_9ANNE</name>
<dbReference type="EMBL" id="JAODUP010000288">
    <property type="protein sequence ID" value="KAK2153714.1"/>
    <property type="molecule type" value="Genomic_DNA"/>
</dbReference>
<dbReference type="PANTHER" id="PTHR11537:SF254">
    <property type="entry name" value="POTASSIUM VOLTAGE-GATED CHANNEL PROTEIN SHAB"/>
    <property type="match status" value="1"/>
</dbReference>
<dbReference type="GO" id="GO:0051260">
    <property type="term" value="P:protein homooligomerization"/>
    <property type="evidence" value="ECO:0007669"/>
    <property type="project" value="InterPro"/>
</dbReference>
<proteinExistence type="predicted"/>
<dbReference type="SUPFAM" id="SSF54695">
    <property type="entry name" value="POZ domain"/>
    <property type="match status" value="1"/>
</dbReference>
<feature type="domain" description="Ion transport" evidence="13">
    <location>
        <begin position="162"/>
        <end position="411"/>
    </location>
</feature>
<dbReference type="PRINTS" id="PR01491">
    <property type="entry name" value="KVCHANNEL"/>
</dbReference>
<evidence type="ECO:0000256" key="4">
    <source>
        <dbReference type="ARBA" id="ARBA00022692"/>
    </source>
</evidence>
<dbReference type="InterPro" id="IPR003131">
    <property type="entry name" value="T1-type_BTB"/>
</dbReference>
<keyword evidence="11" id="KW-0407">Ion channel</keyword>
<evidence type="ECO:0000256" key="6">
    <source>
        <dbReference type="ARBA" id="ARBA00022882"/>
    </source>
</evidence>
<evidence type="ECO:0000256" key="7">
    <source>
        <dbReference type="ARBA" id="ARBA00022958"/>
    </source>
</evidence>
<dbReference type="Pfam" id="PF00520">
    <property type="entry name" value="Ion_trans"/>
    <property type="match status" value="1"/>
</dbReference>
<evidence type="ECO:0000256" key="2">
    <source>
        <dbReference type="ARBA" id="ARBA00022448"/>
    </source>
</evidence>
<dbReference type="InterPro" id="IPR028325">
    <property type="entry name" value="VG_K_chnl"/>
</dbReference>
<feature type="transmembrane region" description="Helical" evidence="12">
    <location>
        <begin position="280"/>
        <end position="302"/>
    </location>
</feature>
<keyword evidence="6" id="KW-0851">Voltage-gated channel</keyword>
<keyword evidence="7" id="KW-0630">Potassium</keyword>
<dbReference type="GO" id="GO:0008076">
    <property type="term" value="C:voltage-gated potassium channel complex"/>
    <property type="evidence" value="ECO:0007669"/>
    <property type="project" value="InterPro"/>
</dbReference>
<dbReference type="Gene3D" id="1.20.120.350">
    <property type="entry name" value="Voltage-gated potassium channels. Chain C"/>
    <property type="match status" value="1"/>
</dbReference>
<comment type="caution">
    <text evidence="15">The sequence shown here is derived from an EMBL/GenBank/DDBJ whole genome shotgun (WGS) entry which is preliminary data.</text>
</comment>
<feature type="domain" description="Potassium channel tetramerisation-type BTB" evidence="14">
    <location>
        <begin position="3"/>
        <end position="93"/>
    </location>
</feature>
<feature type="transmembrane region" description="Helical" evidence="12">
    <location>
        <begin position="380"/>
        <end position="413"/>
    </location>
</feature>
<evidence type="ECO:0000256" key="11">
    <source>
        <dbReference type="ARBA" id="ARBA00023303"/>
    </source>
</evidence>
<dbReference type="Gene3D" id="3.30.710.10">
    <property type="entry name" value="Potassium Channel Kv1.1, Chain A"/>
    <property type="match status" value="1"/>
</dbReference>
<keyword evidence="9" id="KW-0406">Ion transport</keyword>
<keyword evidence="10 12" id="KW-0472">Membrane</keyword>
<dbReference type="GO" id="GO:0001508">
    <property type="term" value="P:action potential"/>
    <property type="evidence" value="ECO:0007669"/>
    <property type="project" value="TreeGrafter"/>
</dbReference>
<accession>A0AAD9N485</accession>
<keyword evidence="3" id="KW-0633">Potassium transport</keyword>
<reference evidence="15" key="1">
    <citation type="journal article" date="2023" name="Mol. Biol. Evol.">
        <title>Third-Generation Sequencing Reveals the Adaptive Role of the Epigenome in Three Deep-Sea Polychaetes.</title>
        <authorList>
            <person name="Perez M."/>
            <person name="Aroh O."/>
            <person name="Sun Y."/>
            <person name="Lan Y."/>
            <person name="Juniper S.K."/>
            <person name="Young C.R."/>
            <person name="Angers B."/>
            <person name="Qian P.Y."/>
        </authorList>
    </citation>
    <scope>NUCLEOTIDE SEQUENCE</scope>
    <source>
        <strain evidence="15">P08H-3</strain>
    </source>
</reference>
<protein>
    <recommendedName>
        <fullName evidence="17">BTB domain-containing protein</fullName>
    </recommendedName>
</protein>
<dbReference type="FunFam" id="1.10.287.70:FF:000002">
    <property type="entry name" value="Potassium voltage-gated channel subfamily a member"/>
    <property type="match status" value="1"/>
</dbReference>
<evidence type="ECO:0000313" key="16">
    <source>
        <dbReference type="Proteomes" id="UP001208570"/>
    </source>
</evidence>
<dbReference type="Gene3D" id="1.10.287.70">
    <property type="match status" value="1"/>
</dbReference>
<dbReference type="InterPro" id="IPR011333">
    <property type="entry name" value="SKP1/BTB/POZ_sf"/>
</dbReference>
<dbReference type="GO" id="GO:0005249">
    <property type="term" value="F:voltage-gated potassium channel activity"/>
    <property type="evidence" value="ECO:0007669"/>
    <property type="project" value="InterPro"/>
</dbReference>
<dbReference type="InterPro" id="IPR027359">
    <property type="entry name" value="Volt_channel_dom_sf"/>
</dbReference>
<dbReference type="InterPro" id="IPR005821">
    <property type="entry name" value="Ion_trans_dom"/>
</dbReference>
<organism evidence="15 16">
    <name type="scientific">Paralvinella palmiformis</name>
    <dbReference type="NCBI Taxonomy" id="53620"/>
    <lineage>
        <taxon>Eukaryota</taxon>
        <taxon>Metazoa</taxon>
        <taxon>Spiralia</taxon>
        <taxon>Lophotrochozoa</taxon>
        <taxon>Annelida</taxon>
        <taxon>Polychaeta</taxon>
        <taxon>Sedentaria</taxon>
        <taxon>Canalipalpata</taxon>
        <taxon>Terebellida</taxon>
        <taxon>Terebelliformia</taxon>
        <taxon>Alvinellidae</taxon>
        <taxon>Paralvinella</taxon>
    </lineage>
</organism>
<dbReference type="PANTHER" id="PTHR11537">
    <property type="entry name" value="VOLTAGE-GATED POTASSIUM CHANNEL"/>
    <property type="match status" value="1"/>
</dbReference>
<evidence type="ECO:0000259" key="13">
    <source>
        <dbReference type="Pfam" id="PF00520"/>
    </source>
</evidence>
<keyword evidence="5" id="KW-0631">Potassium channel</keyword>
<keyword evidence="2" id="KW-0813">Transport</keyword>
<dbReference type="SUPFAM" id="SSF81324">
    <property type="entry name" value="Voltage-gated potassium channels"/>
    <property type="match status" value="1"/>
</dbReference>
<evidence type="ECO:0008006" key="17">
    <source>
        <dbReference type="Google" id="ProtNLM"/>
    </source>
</evidence>
<sequence length="457" mass="52908">MPIKLNVDGGTFLTTYSTISRYKKAKLFRLIDKKKQQQEHQGNGEISLFIDRNAEYFKYILDIHRVGSVHLTHGVCWHRLKEEIEFWELDARASLSPCCAQHVLELEEREYMASYLEKQLECYTSKTTSSSDRNSNRTNRCRSLAYKVWTFLEDPTSSVLAQIWGIFFLLIVLMSVFVQVAMSHPIFRKELLVPNWDIANETNPKIIMFATTEVQTFIWRIENVNFVVFFLELIIRFLLCPSKSQFFKCIYNWLDILCIMPMIFFLAVDMSDAKHDKRTLFLASYIFSALGVFRILRLFKFLRHFLCVRVLLLAMKASIREMALLMILLMVGMLLFSNLIYFAELHVDDEFETIPIGFWWAIVTMTTVGYGDKHPKSSWGYVIGGLCAICGMLLIGIPIPAIANNFNLLYAMARRKRMLGQRRINHNKYTSTVTPHLDAEDVTDIVLSSGSSGHINT</sequence>
<evidence type="ECO:0000256" key="8">
    <source>
        <dbReference type="ARBA" id="ARBA00022989"/>
    </source>
</evidence>
<evidence type="ECO:0000256" key="12">
    <source>
        <dbReference type="SAM" id="Phobius"/>
    </source>
</evidence>
<dbReference type="PRINTS" id="PR00169">
    <property type="entry name" value="KCHANNEL"/>
</dbReference>
<keyword evidence="4 12" id="KW-0812">Transmembrane</keyword>
<feature type="transmembrane region" description="Helical" evidence="12">
    <location>
        <begin position="159"/>
        <end position="182"/>
    </location>
</feature>
<keyword evidence="8 12" id="KW-1133">Transmembrane helix</keyword>
<gene>
    <name evidence="15" type="ORF">LSH36_288g01069</name>
</gene>
<feature type="transmembrane region" description="Helical" evidence="12">
    <location>
        <begin position="250"/>
        <end position="268"/>
    </location>
</feature>
<dbReference type="Proteomes" id="UP001208570">
    <property type="component" value="Unassembled WGS sequence"/>
</dbReference>
<evidence type="ECO:0000256" key="5">
    <source>
        <dbReference type="ARBA" id="ARBA00022826"/>
    </source>
</evidence>